<dbReference type="SUPFAM" id="SSF52540">
    <property type="entry name" value="P-loop containing nucleoside triphosphate hydrolases"/>
    <property type="match status" value="1"/>
</dbReference>
<accession>A0AAF0DC34</accession>
<protein>
    <submittedName>
        <fullName evidence="1">Uncharacterized protein</fullName>
    </submittedName>
</protein>
<proteinExistence type="predicted"/>
<evidence type="ECO:0000313" key="1">
    <source>
        <dbReference type="EMBL" id="WEW54787.1"/>
    </source>
</evidence>
<keyword evidence="2" id="KW-1185">Reference proteome</keyword>
<dbReference type="PANTHER" id="PTHR48419">
    <property type="entry name" value="SULFOTRANSFERASE DOMAIN-CONTAINING PROTEIN"/>
    <property type="match status" value="1"/>
</dbReference>
<dbReference type="InterPro" id="IPR027417">
    <property type="entry name" value="P-loop_NTPase"/>
</dbReference>
<dbReference type="EMBL" id="CP120627">
    <property type="protein sequence ID" value="WEW54787.1"/>
    <property type="molecule type" value="Genomic_DNA"/>
</dbReference>
<dbReference type="Proteomes" id="UP001219355">
    <property type="component" value="Chromosome 1"/>
</dbReference>
<gene>
    <name evidence="1" type="ORF">PRK78_000212</name>
</gene>
<dbReference type="PANTHER" id="PTHR48419:SF1">
    <property type="entry name" value="SULFOTRANSFERASE DOMAIN-CONTAINING PROTEIN"/>
    <property type="match status" value="1"/>
</dbReference>
<dbReference type="Gene3D" id="3.40.50.300">
    <property type="entry name" value="P-loop containing nucleotide triphosphate hydrolases"/>
    <property type="match status" value="1"/>
</dbReference>
<sequence>MPILQATALSSPSRWGQQEHFLSVIKFKMWAINQDAKAPWNLPGHILRVDRARIVQGRGKSDFSRGDAFEFFFPFALYSDNGQEAYLRGYPPSSVFHSIRKGEIESIALFHWRRELIVYYQVFMTRRDTLKCVHEPFGDAFYYGPERMSRRYENDEKARIASGFSNSTYRTIFDRLDREASEGPRLFIKDMVYYLFPEDGQPASIVPSLQQVRRGIGTDAADGGHLGNGVTATSPHSNWISEEPANPTVVPTELLSKLHFAFLIRDPHYSIPSFYRCTIPPLDKLTGFYEFYESEAGYEEVRRFFDYLRDIALVGPHFANGKSVGNGTSGINGNDTASSSHAHGSAEICVVDADDLLDNPAGIIERFCESVGEEYTPDMLNWNNEKDQAVAKEAFEKWPGFHDDAMNSTSLKPRLYKQPRSEEEFDREWREKYGEKGAKIIRSAVDRSMPDYLYMKQFAIKV</sequence>
<reference evidence="1" key="1">
    <citation type="submission" date="2023-03" db="EMBL/GenBank/DDBJ databases">
        <title>Emydomyces testavorans Genome Sequence.</title>
        <authorList>
            <person name="Hoyer L."/>
        </authorList>
    </citation>
    <scope>NUCLEOTIDE SEQUENCE</scope>
    <source>
        <strain evidence="1">16-2883</strain>
    </source>
</reference>
<evidence type="ECO:0000313" key="2">
    <source>
        <dbReference type="Proteomes" id="UP001219355"/>
    </source>
</evidence>
<dbReference type="InterPro" id="IPR053226">
    <property type="entry name" value="Pyrrolopyrazine_biosynth_F"/>
</dbReference>
<organism evidence="1 2">
    <name type="scientific">Emydomyces testavorans</name>
    <dbReference type="NCBI Taxonomy" id="2070801"/>
    <lineage>
        <taxon>Eukaryota</taxon>
        <taxon>Fungi</taxon>
        <taxon>Dikarya</taxon>
        <taxon>Ascomycota</taxon>
        <taxon>Pezizomycotina</taxon>
        <taxon>Eurotiomycetes</taxon>
        <taxon>Eurotiomycetidae</taxon>
        <taxon>Onygenales</taxon>
        <taxon>Nannizziopsiaceae</taxon>
        <taxon>Emydomyces</taxon>
    </lineage>
</organism>
<dbReference type="AlphaFoldDB" id="A0AAF0DC34"/>
<name>A0AAF0DC34_9EURO</name>